<feature type="region of interest" description="Disordered" evidence="9">
    <location>
        <begin position="779"/>
        <end position="858"/>
    </location>
</feature>
<feature type="region of interest" description="Disordered" evidence="9">
    <location>
        <begin position="1667"/>
        <end position="1701"/>
    </location>
</feature>
<feature type="compositionally biased region" description="Polar residues" evidence="9">
    <location>
        <begin position="553"/>
        <end position="562"/>
    </location>
</feature>
<evidence type="ECO:0000313" key="13">
    <source>
        <dbReference type="EMBL" id="WAR03204.1"/>
    </source>
</evidence>
<evidence type="ECO:0000256" key="3">
    <source>
        <dbReference type="ARBA" id="ARBA00018186"/>
    </source>
</evidence>
<dbReference type="PROSITE" id="PS50010">
    <property type="entry name" value="DH_2"/>
    <property type="match status" value="1"/>
</dbReference>
<feature type="region of interest" description="Disordered" evidence="9">
    <location>
        <begin position="501"/>
        <end position="570"/>
    </location>
</feature>
<proteinExistence type="predicted"/>
<evidence type="ECO:0000259" key="12">
    <source>
        <dbReference type="PROSITE" id="PS51021"/>
    </source>
</evidence>
<dbReference type="InterPro" id="IPR001452">
    <property type="entry name" value="SH3_domain"/>
</dbReference>
<dbReference type="InterPro" id="IPR000219">
    <property type="entry name" value="DH_dom"/>
</dbReference>
<feature type="domain" description="BAR" evidence="12">
    <location>
        <begin position="1319"/>
        <end position="1528"/>
    </location>
</feature>
<feature type="domain" description="SH3" evidence="10">
    <location>
        <begin position="693"/>
        <end position="753"/>
    </location>
</feature>
<dbReference type="SUPFAM" id="SSF103657">
    <property type="entry name" value="BAR/IMD domain-like"/>
    <property type="match status" value="1"/>
</dbReference>
<dbReference type="SMART" id="SM00325">
    <property type="entry name" value="RhoGEF"/>
    <property type="match status" value="1"/>
</dbReference>
<dbReference type="CDD" id="cd00174">
    <property type="entry name" value="SH3"/>
    <property type="match status" value="1"/>
</dbReference>
<feature type="domain" description="SH3" evidence="10">
    <location>
        <begin position="346"/>
        <end position="405"/>
    </location>
</feature>
<evidence type="ECO:0000256" key="8">
    <source>
        <dbReference type="PROSITE-ProRule" id="PRU00192"/>
    </source>
</evidence>
<name>A0ABY7E1W7_MYAAR</name>
<dbReference type="Gene3D" id="1.20.1270.60">
    <property type="entry name" value="Arfaptin homology (AH) domain/BAR domain"/>
    <property type="match status" value="1"/>
</dbReference>
<feature type="region of interest" description="Disordered" evidence="9">
    <location>
        <begin position="913"/>
        <end position="942"/>
    </location>
</feature>
<feature type="domain" description="DH" evidence="11">
    <location>
        <begin position="1107"/>
        <end position="1291"/>
    </location>
</feature>
<feature type="compositionally biased region" description="Low complexity" evidence="9">
    <location>
        <begin position="926"/>
        <end position="939"/>
    </location>
</feature>
<dbReference type="Pfam" id="PF00018">
    <property type="entry name" value="SH3_1"/>
    <property type="match status" value="4"/>
</dbReference>
<feature type="region of interest" description="Disordered" evidence="9">
    <location>
        <begin position="1082"/>
        <end position="1106"/>
    </location>
</feature>
<dbReference type="Pfam" id="PF14604">
    <property type="entry name" value="SH3_9"/>
    <property type="match status" value="1"/>
</dbReference>
<feature type="region of interest" description="Disordered" evidence="9">
    <location>
        <begin position="973"/>
        <end position="993"/>
    </location>
</feature>
<evidence type="ECO:0000259" key="11">
    <source>
        <dbReference type="PROSITE" id="PS50010"/>
    </source>
</evidence>
<feature type="domain" description="SH3" evidence="10">
    <location>
        <begin position="1766"/>
        <end position="1829"/>
    </location>
</feature>
<dbReference type="InterPro" id="IPR027267">
    <property type="entry name" value="AH/BAR_dom_sf"/>
</dbReference>
<dbReference type="InterPro" id="IPR004148">
    <property type="entry name" value="BAR_dom"/>
</dbReference>
<feature type="compositionally biased region" description="Polar residues" evidence="9">
    <location>
        <begin position="1724"/>
        <end position="1741"/>
    </location>
</feature>
<dbReference type="InterPro" id="IPR036028">
    <property type="entry name" value="SH3-like_dom_sf"/>
</dbReference>
<feature type="compositionally biased region" description="Polar residues" evidence="9">
    <location>
        <begin position="792"/>
        <end position="804"/>
    </location>
</feature>
<evidence type="ECO:0000256" key="7">
    <source>
        <dbReference type="ARBA" id="ARBA00032587"/>
    </source>
</evidence>
<evidence type="ECO:0000256" key="6">
    <source>
        <dbReference type="ARBA" id="ARBA00022949"/>
    </source>
</evidence>
<gene>
    <name evidence="13" type="ORF">MAR_009762</name>
</gene>
<evidence type="ECO:0000313" key="14">
    <source>
        <dbReference type="Proteomes" id="UP001164746"/>
    </source>
</evidence>
<feature type="compositionally biased region" description="Pro residues" evidence="9">
    <location>
        <begin position="838"/>
        <end position="852"/>
    </location>
</feature>
<feature type="domain" description="SH3" evidence="10">
    <location>
        <begin position="282"/>
        <end position="341"/>
    </location>
</feature>
<evidence type="ECO:0000256" key="4">
    <source>
        <dbReference type="ARBA" id="ARBA00022443"/>
    </source>
</evidence>
<dbReference type="Gene3D" id="1.20.900.10">
    <property type="entry name" value="Dbl homology (DH) domain"/>
    <property type="match status" value="1"/>
</dbReference>
<feature type="region of interest" description="Disordered" evidence="9">
    <location>
        <begin position="1719"/>
        <end position="1741"/>
    </location>
</feature>
<dbReference type="PANTHER" id="PTHR22834">
    <property type="entry name" value="NUCLEAR FUSION PROTEIN FUS2"/>
    <property type="match status" value="1"/>
</dbReference>
<dbReference type="CDD" id="cd00160">
    <property type="entry name" value="RhoGEF"/>
    <property type="match status" value="1"/>
</dbReference>
<feature type="compositionally biased region" description="Low complexity" evidence="9">
    <location>
        <begin position="981"/>
        <end position="993"/>
    </location>
</feature>
<feature type="compositionally biased region" description="Polar residues" evidence="9">
    <location>
        <begin position="524"/>
        <end position="535"/>
    </location>
</feature>
<keyword evidence="5" id="KW-0344">Guanine-nucleotide releasing factor</keyword>
<keyword evidence="4 8" id="KW-0728">SH3 domain</keyword>
<dbReference type="InterPro" id="IPR001331">
    <property type="entry name" value="GDS_CDC24_CS"/>
</dbReference>
<dbReference type="SUPFAM" id="SSF50044">
    <property type="entry name" value="SH3-domain"/>
    <property type="match status" value="7"/>
</dbReference>
<evidence type="ECO:0000259" key="10">
    <source>
        <dbReference type="PROSITE" id="PS50002"/>
    </source>
</evidence>
<keyword evidence="14" id="KW-1185">Reference proteome</keyword>
<dbReference type="Pfam" id="PF00621">
    <property type="entry name" value="RhoGEF"/>
    <property type="match status" value="1"/>
</dbReference>
<dbReference type="SUPFAM" id="SSF48065">
    <property type="entry name" value="DBL homology domain (DH-domain)"/>
    <property type="match status" value="1"/>
</dbReference>
<evidence type="ECO:0000256" key="5">
    <source>
        <dbReference type="ARBA" id="ARBA00022658"/>
    </source>
</evidence>
<dbReference type="PROSITE" id="PS00741">
    <property type="entry name" value="DH_1"/>
    <property type="match status" value="1"/>
</dbReference>
<keyword evidence="6" id="KW-0965">Cell junction</keyword>
<sequence length="1862" mass="209096">MALRSGSVNLSSMCVLEAVNLEIWICRDPGDTYHHLCEVEGEVVCPEQSKEVYVQPDWVHKHIDVGMGRADWMAGGLEVVCGRRTRGNNLAGLTCLLGLTSELSKQPLHPSVTRAKIVRVAPTSICGIVITEVKVNAGGDEVVRGREDVKLLEELCLRRLTTLSLLMLLLQEELDNSNLRLVGNQPERCGWQTGFIFMCICFNTSGLPVYLLPNIKQICKSTTALLSLIQVGRSIRFIKMFSSSSRFVSSPSPFSVLMFRRSGDKFLVNLRIKYMRPDGAGYVGSYVRAIHDFSTNMPAEVSLTHGDVFKVTKAVDKNWLHGTSRDREGNFPSDFVEKIQLPLIEEGQKLFAAVENFPAQQDGDLEFRKGDIIVGLNPIDDSWWQGQIKHTTGMFPVTHVMELELSGLLQQRSKSVHSAETLFAQALVDSVAQLDEELSFQAGDIITVTEVVDEDWYVGQCRGRSGMFLASCVQLLNEEECNCSGPAQGGWSPAVGHDIIDGMASTGSDTTNNSTYTNDNQQSINHVQNGRTNEPPSVMEAASHNNHTDSDSGHQVSYTSENTKAHMGDTEAGVTPYARTLYPFNGEMQGELSFEANDIVTLIQHVDESWIEGEIDGKIGLCPANYVEIIVDCPYAFDNEQSEKDQMVSVVECDTNFSNGSVNQTKGETVNQDATAKFSGHISSIASESKNAGEESYALVLYTFQAEAENDLSVQEGDTVIVVRQDDDNWVLVRNDAGQSGMCPLTYIEMIGAPPPEPGQTNDANDNEVQNKAQLKNNLVESENRGSETKSESVTAITKHLPQQETEKRKSSENESKAQANISKLEPKTKPVMKPKPSLAPKPNLKPKPSLAPKPFTEKGSVVKPVSFDMGPSAVLPKSNSTKCLSEFYTSLDLTNQTVSLSKAKSMYEINHNDKSVEPISESNKSDGSTGSNSSLNSSFEKRQYTDSKKMFENMDLSKPLDNILQEEFVRARKDADTKSRSGSNRSSGSSLTGSVSQIYANLLLHPLSLTARKDCEKSRGELEQMKQTLGGNDKEIHDNVQFYTDNIKGLKQELNTLREHLADLCPSERQKMDAEKLAMLRQEEEARQREERARQEAEAQRERQNKRERVIHELIQTEKDFISSLNLINETFLGPSAKKHRLVDVDLLFGNLEEVDEVSQKLLTRLEDATHGKDFHQQVIGTSFTSLAEDMKNVYAPYCRNHDDVITLIEKYNQDPEIKAHFEVLLDQLRENHVVFDLEALLIKPVQRILKYPLLLSELFKATEEDHADKRPLQQAIQAMTDVAQAINEYKRRKDLDKLSKLSLHSIKKKSSRIKERFSANMGFIDQTRDAVFDQVEGRYRHLEKTARLFVRDVQAYIEEVQSMVNIQEGISANIEDFYGEKRDISEVLKYQAFCNKMHMTFLPNFHREVDDLVIIPLTQMLQMFDGPSKVIQKRYDKLLDYDNLRRKAQSDKSFEKAMQSAKQNYEALNAQLVDEMPQMFTLGSRLLRDCIASFLREQRRFTDQIVQEMYSVVEQQLQFLSEEGLVEQFNIRHSAIVDRLALLSFMPRTFSPRVADAKQEKRNKRMSLDSSSLMLKSMEAVPQVDSQRVYVTQQYTPSKLFKVTETHVAMDSMDISVCGGDVVGVIMDKDPMGNKERWFVDNGAIKGFMPRKLLAQFESSPPRPILGTDSLLLPVPVTGSNQYSPQPPRSPGASPQLRSVQEVEDDIDFALEEEMTPDIPDSQGTAGYQTGNEGHQQTKNTGYQAENAGYQHDDGSHLYPESGDDVQLYYAEFPFSARNSNEVTLFEHQVLTVLAPHDENGNTEWWYVEADGTYGYAPAKIRPKKKHKGCSTKFKCLDTGLHVYDTADKFQCSLVLKNKI</sequence>
<protein>
    <recommendedName>
        <fullName evidence="3">Dynamin-binding protein</fullName>
    </recommendedName>
    <alternativeName>
        <fullName evidence="7">Scaffold protein Tuba</fullName>
    </alternativeName>
</protein>
<feature type="compositionally biased region" description="Basic and acidic residues" evidence="9">
    <location>
        <begin position="805"/>
        <end position="816"/>
    </location>
</feature>
<organism evidence="13 14">
    <name type="scientific">Mya arenaria</name>
    <name type="common">Soft-shell clam</name>
    <dbReference type="NCBI Taxonomy" id="6604"/>
    <lineage>
        <taxon>Eukaryota</taxon>
        <taxon>Metazoa</taxon>
        <taxon>Spiralia</taxon>
        <taxon>Lophotrochozoa</taxon>
        <taxon>Mollusca</taxon>
        <taxon>Bivalvia</taxon>
        <taxon>Autobranchia</taxon>
        <taxon>Heteroconchia</taxon>
        <taxon>Euheterodonta</taxon>
        <taxon>Imparidentia</taxon>
        <taxon>Neoheterodontei</taxon>
        <taxon>Myida</taxon>
        <taxon>Myoidea</taxon>
        <taxon>Myidae</taxon>
        <taxon>Mya</taxon>
    </lineage>
</organism>
<reference evidence="13" key="1">
    <citation type="submission" date="2022-11" db="EMBL/GenBank/DDBJ databases">
        <title>Centuries of genome instability and evolution in soft-shell clam transmissible cancer (bioRxiv).</title>
        <authorList>
            <person name="Hart S.F.M."/>
            <person name="Yonemitsu M.A."/>
            <person name="Giersch R.M."/>
            <person name="Beal B.F."/>
            <person name="Arriagada G."/>
            <person name="Davis B.W."/>
            <person name="Ostrander E.A."/>
            <person name="Goff S.P."/>
            <person name="Metzger M.J."/>
        </authorList>
    </citation>
    <scope>NUCLEOTIDE SEQUENCE</scope>
    <source>
        <strain evidence="13">MELC-2E11</strain>
        <tissue evidence="13">Siphon/mantle</tissue>
    </source>
</reference>
<dbReference type="Proteomes" id="UP001164746">
    <property type="component" value="Chromosome 4"/>
</dbReference>
<evidence type="ECO:0000256" key="9">
    <source>
        <dbReference type="SAM" id="MobiDB-lite"/>
    </source>
</evidence>
<dbReference type="EMBL" id="CP111015">
    <property type="protein sequence ID" value="WAR03204.1"/>
    <property type="molecule type" value="Genomic_DNA"/>
</dbReference>
<dbReference type="PRINTS" id="PR00452">
    <property type="entry name" value="SH3DOMAIN"/>
</dbReference>
<feature type="domain" description="SH3" evidence="10">
    <location>
        <begin position="419"/>
        <end position="478"/>
    </location>
</feature>
<dbReference type="Gene3D" id="2.30.30.40">
    <property type="entry name" value="SH3 Domains"/>
    <property type="match status" value="7"/>
</dbReference>
<feature type="domain" description="SH3" evidence="10">
    <location>
        <begin position="573"/>
        <end position="632"/>
    </location>
</feature>
<dbReference type="SMART" id="SM00326">
    <property type="entry name" value="SH3"/>
    <property type="match status" value="6"/>
</dbReference>
<dbReference type="Pfam" id="PF03114">
    <property type="entry name" value="BAR"/>
    <property type="match status" value="1"/>
</dbReference>
<dbReference type="SMART" id="SM00721">
    <property type="entry name" value="BAR"/>
    <property type="match status" value="1"/>
</dbReference>
<feature type="compositionally biased region" description="Basic and acidic residues" evidence="9">
    <location>
        <begin position="782"/>
        <end position="791"/>
    </location>
</feature>
<comment type="subcellular location">
    <subcellularLocation>
        <location evidence="1">Cell junction</location>
    </subcellularLocation>
    <subcellularLocation>
        <location evidence="2">Golgi apparatus</location>
        <location evidence="2">Golgi stack</location>
    </subcellularLocation>
</comment>
<feature type="compositionally biased region" description="Low complexity" evidence="9">
    <location>
        <begin position="505"/>
        <end position="523"/>
    </location>
</feature>
<dbReference type="PANTHER" id="PTHR22834:SF20">
    <property type="entry name" value="SH3 DOMAIN-CONTAINING PROTEIN"/>
    <property type="match status" value="1"/>
</dbReference>
<dbReference type="PROSITE" id="PS51021">
    <property type="entry name" value="BAR"/>
    <property type="match status" value="1"/>
</dbReference>
<evidence type="ECO:0000256" key="2">
    <source>
        <dbReference type="ARBA" id="ARBA00004348"/>
    </source>
</evidence>
<dbReference type="InterPro" id="IPR035899">
    <property type="entry name" value="DBL_dom_sf"/>
</dbReference>
<accession>A0ABY7E1W7</accession>
<dbReference type="PRINTS" id="PR00499">
    <property type="entry name" value="P67PHOX"/>
</dbReference>
<dbReference type="InterPro" id="IPR051492">
    <property type="entry name" value="Dynamin-Rho_GEF"/>
</dbReference>
<evidence type="ECO:0000256" key="1">
    <source>
        <dbReference type="ARBA" id="ARBA00004282"/>
    </source>
</evidence>
<dbReference type="PROSITE" id="PS50002">
    <property type="entry name" value="SH3"/>
    <property type="match status" value="6"/>
</dbReference>
<dbReference type="CDD" id="cd07589">
    <property type="entry name" value="BAR_DNMBP"/>
    <property type="match status" value="1"/>
</dbReference>